<dbReference type="EMBL" id="MN079089">
    <property type="protein sequence ID" value="QEA04798.1"/>
    <property type="molecule type" value="Genomic_DNA"/>
</dbReference>
<organism evidence="2">
    <name type="scientific">uncultured organism</name>
    <dbReference type="NCBI Taxonomy" id="155900"/>
    <lineage>
        <taxon>unclassified sequences</taxon>
        <taxon>environmental samples</taxon>
    </lineage>
</organism>
<proteinExistence type="predicted"/>
<reference evidence="2" key="1">
    <citation type="submission" date="2019-06" db="EMBL/GenBank/DDBJ databases">
        <authorList>
            <person name="Murdoch R.W."/>
            <person name="Fathepure B."/>
        </authorList>
    </citation>
    <scope>NUCLEOTIDE SEQUENCE</scope>
</reference>
<dbReference type="InterPro" id="IPR036249">
    <property type="entry name" value="Thioredoxin-like_sf"/>
</dbReference>
<dbReference type="Pfam" id="PF13417">
    <property type="entry name" value="GST_N_3"/>
    <property type="match status" value="1"/>
</dbReference>
<dbReference type="AlphaFoldDB" id="A0A5B8RA44"/>
<dbReference type="Gene3D" id="3.40.30.10">
    <property type="entry name" value="Glutaredoxin"/>
    <property type="match status" value="1"/>
</dbReference>
<dbReference type="CDD" id="cd00570">
    <property type="entry name" value="GST_N_family"/>
    <property type="match status" value="1"/>
</dbReference>
<sequence>MTVHADDLALYHHELCGFCMRVRSVMERLGLTMEMRDIRREPGHRQALIEDGGRGMVPCLLITSPDGTQTWLYESSDIIAYLVERFGTAGEAARG</sequence>
<evidence type="ECO:0000313" key="2">
    <source>
        <dbReference type="EMBL" id="QEA04798.1"/>
    </source>
</evidence>
<dbReference type="PROSITE" id="PS50404">
    <property type="entry name" value="GST_NTER"/>
    <property type="match status" value="1"/>
</dbReference>
<evidence type="ECO:0000259" key="1">
    <source>
        <dbReference type="PROSITE" id="PS50404"/>
    </source>
</evidence>
<dbReference type="SUPFAM" id="SSF52833">
    <property type="entry name" value="Thioredoxin-like"/>
    <property type="match status" value="1"/>
</dbReference>
<accession>A0A5B8RA44</accession>
<feature type="domain" description="GST N-terminal" evidence="1">
    <location>
        <begin position="6"/>
        <end position="90"/>
    </location>
</feature>
<protein>
    <recommendedName>
        <fullName evidence="1">GST N-terminal domain-containing protein</fullName>
    </recommendedName>
</protein>
<name>A0A5B8RA44_9ZZZZ</name>
<gene>
    <name evidence="2" type="ORF">KBTEX_01107</name>
</gene>
<dbReference type="PROSITE" id="PS51354">
    <property type="entry name" value="GLUTAREDOXIN_2"/>
    <property type="match status" value="1"/>
</dbReference>
<dbReference type="InterPro" id="IPR004045">
    <property type="entry name" value="Glutathione_S-Trfase_N"/>
</dbReference>